<evidence type="ECO:0000313" key="1">
    <source>
        <dbReference type="EMBL" id="KAK8589688.1"/>
    </source>
</evidence>
<organism evidence="1 2">
    <name type="scientific">Hibiscus sabdariffa</name>
    <name type="common">roselle</name>
    <dbReference type="NCBI Taxonomy" id="183260"/>
    <lineage>
        <taxon>Eukaryota</taxon>
        <taxon>Viridiplantae</taxon>
        <taxon>Streptophyta</taxon>
        <taxon>Embryophyta</taxon>
        <taxon>Tracheophyta</taxon>
        <taxon>Spermatophyta</taxon>
        <taxon>Magnoliopsida</taxon>
        <taxon>eudicotyledons</taxon>
        <taxon>Gunneridae</taxon>
        <taxon>Pentapetalae</taxon>
        <taxon>rosids</taxon>
        <taxon>malvids</taxon>
        <taxon>Malvales</taxon>
        <taxon>Malvaceae</taxon>
        <taxon>Malvoideae</taxon>
        <taxon>Hibiscus</taxon>
    </lineage>
</organism>
<protein>
    <submittedName>
        <fullName evidence="1">Uncharacterized protein</fullName>
    </submittedName>
</protein>
<dbReference type="Proteomes" id="UP001472677">
    <property type="component" value="Unassembled WGS sequence"/>
</dbReference>
<proteinExistence type="predicted"/>
<reference evidence="1 2" key="1">
    <citation type="journal article" date="2024" name="G3 (Bethesda)">
        <title>Genome assembly of Hibiscus sabdariffa L. provides insights into metabolisms of medicinal natural products.</title>
        <authorList>
            <person name="Kim T."/>
        </authorList>
    </citation>
    <scope>NUCLEOTIDE SEQUENCE [LARGE SCALE GENOMIC DNA]</scope>
    <source>
        <strain evidence="1">TK-2024</strain>
        <tissue evidence="1">Old leaves</tissue>
    </source>
</reference>
<accession>A0ABR2G006</accession>
<evidence type="ECO:0000313" key="2">
    <source>
        <dbReference type="Proteomes" id="UP001472677"/>
    </source>
</evidence>
<sequence length="107" mass="11560">MSSPIASESSNARTSNDKIERLRVFQSAHGLGRSPDVRTNISKASDRVLTWPSPLVLVRGSRNAGLVIQFDDEENKRVWLQPGLAVGLGTRQWLNSALGATKNGSCG</sequence>
<name>A0ABR2G006_9ROSI</name>
<comment type="caution">
    <text evidence="1">The sequence shown here is derived from an EMBL/GenBank/DDBJ whole genome shotgun (WGS) entry which is preliminary data.</text>
</comment>
<gene>
    <name evidence="1" type="ORF">V6N12_024079</name>
</gene>
<dbReference type="EMBL" id="JBBPBM010000004">
    <property type="protein sequence ID" value="KAK8589688.1"/>
    <property type="molecule type" value="Genomic_DNA"/>
</dbReference>
<keyword evidence="2" id="KW-1185">Reference proteome</keyword>